<dbReference type="Gene3D" id="3.40.630.30">
    <property type="match status" value="1"/>
</dbReference>
<evidence type="ECO:0000313" key="3">
    <source>
        <dbReference type="Proteomes" id="UP001595528"/>
    </source>
</evidence>
<feature type="domain" description="N-acetyltransferase" evidence="1">
    <location>
        <begin position="6"/>
        <end position="167"/>
    </location>
</feature>
<dbReference type="SUPFAM" id="SSF55729">
    <property type="entry name" value="Acyl-CoA N-acyltransferases (Nat)"/>
    <property type="match status" value="1"/>
</dbReference>
<dbReference type="Proteomes" id="UP001595528">
    <property type="component" value="Unassembled WGS sequence"/>
</dbReference>
<dbReference type="InterPro" id="IPR016181">
    <property type="entry name" value="Acyl_CoA_acyltransferase"/>
</dbReference>
<reference evidence="3" key="1">
    <citation type="journal article" date="2019" name="Int. J. Syst. Evol. Microbiol.">
        <title>The Global Catalogue of Microorganisms (GCM) 10K type strain sequencing project: providing services to taxonomists for standard genome sequencing and annotation.</title>
        <authorList>
            <consortium name="The Broad Institute Genomics Platform"/>
            <consortium name="The Broad Institute Genome Sequencing Center for Infectious Disease"/>
            <person name="Wu L."/>
            <person name="Ma J."/>
        </authorList>
    </citation>
    <scope>NUCLEOTIDE SEQUENCE [LARGE SCALE GENOMIC DNA]</scope>
    <source>
        <strain evidence="3">KCTC 42964</strain>
    </source>
</reference>
<keyword evidence="3" id="KW-1185">Reference proteome</keyword>
<protein>
    <submittedName>
        <fullName evidence="2">Arsinothricin resistance N-acetyltransferase ArsN1 family B</fullName>
    </submittedName>
</protein>
<sequence>MSIPPPAIRSATPADAAGLLDIYAPIVETTAISFEARPPTLSEMTGRIETLLPTHPYLVAEAEGRPLGFAYGSQHRTRAAYARSVDVTVYVAADARRQGVGQALYRALLPALAERGFHAAFAGIALPNPGSVALHEAVGFTPVGIYREVGFKFDRWHDVGWWQRLLDG</sequence>
<evidence type="ECO:0000259" key="1">
    <source>
        <dbReference type="PROSITE" id="PS51186"/>
    </source>
</evidence>
<dbReference type="CDD" id="cd04301">
    <property type="entry name" value="NAT_SF"/>
    <property type="match status" value="1"/>
</dbReference>
<gene>
    <name evidence="2" type="ORF">ACFOGJ_00785</name>
</gene>
<dbReference type="PANTHER" id="PTHR43072">
    <property type="entry name" value="N-ACETYLTRANSFERASE"/>
    <property type="match status" value="1"/>
</dbReference>
<comment type="caution">
    <text evidence="2">The sequence shown here is derived from an EMBL/GenBank/DDBJ whole genome shotgun (WGS) entry which is preliminary data.</text>
</comment>
<dbReference type="Pfam" id="PF13420">
    <property type="entry name" value="Acetyltransf_4"/>
    <property type="match status" value="1"/>
</dbReference>
<dbReference type="RefSeq" id="WP_379897478.1">
    <property type="nucleotide sequence ID" value="NZ_JBHRTR010000004.1"/>
</dbReference>
<dbReference type="NCBIfam" id="NF040504">
    <property type="entry name" value="resist_ArsN1b"/>
    <property type="match status" value="1"/>
</dbReference>
<accession>A0ABV7KTY5</accession>
<name>A0ABV7KTY5_9PROT</name>
<evidence type="ECO:0000313" key="2">
    <source>
        <dbReference type="EMBL" id="MFC3225745.1"/>
    </source>
</evidence>
<dbReference type="InterPro" id="IPR000182">
    <property type="entry name" value="GNAT_dom"/>
</dbReference>
<dbReference type="EMBL" id="JBHRTR010000004">
    <property type="protein sequence ID" value="MFC3225745.1"/>
    <property type="molecule type" value="Genomic_DNA"/>
</dbReference>
<proteinExistence type="predicted"/>
<dbReference type="PROSITE" id="PS51186">
    <property type="entry name" value="GNAT"/>
    <property type="match status" value="1"/>
</dbReference>
<organism evidence="2 3">
    <name type="scientific">Marinibaculum pumilum</name>
    <dbReference type="NCBI Taxonomy" id="1766165"/>
    <lineage>
        <taxon>Bacteria</taxon>
        <taxon>Pseudomonadati</taxon>
        <taxon>Pseudomonadota</taxon>
        <taxon>Alphaproteobacteria</taxon>
        <taxon>Rhodospirillales</taxon>
        <taxon>Rhodospirillaceae</taxon>
        <taxon>Marinibaculum</taxon>
    </lineage>
</organism>
<dbReference type="PANTHER" id="PTHR43072:SF8">
    <property type="entry name" value="ACYLTRANSFERASE FABY-RELATED"/>
    <property type="match status" value="1"/>
</dbReference>